<dbReference type="AlphaFoldDB" id="A0AAD9YP64"/>
<evidence type="ECO:0000256" key="6">
    <source>
        <dbReference type="SAM" id="Phobius"/>
    </source>
</evidence>
<dbReference type="GO" id="GO:0022857">
    <property type="term" value="F:transmembrane transporter activity"/>
    <property type="evidence" value="ECO:0007669"/>
    <property type="project" value="TreeGrafter"/>
</dbReference>
<dbReference type="PANTHER" id="PTHR43791:SF92">
    <property type="entry name" value="AGL026WP"/>
    <property type="match status" value="1"/>
</dbReference>
<comment type="subcellular location">
    <subcellularLocation>
        <location evidence="1">Membrane</location>
        <topology evidence="1">Multi-pass membrane protein</topology>
    </subcellularLocation>
</comment>
<organism evidence="7 8">
    <name type="scientific">Colletotrichum kahawae</name>
    <name type="common">Coffee berry disease fungus</name>
    <dbReference type="NCBI Taxonomy" id="34407"/>
    <lineage>
        <taxon>Eukaryota</taxon>
        <taxon>Fungi</taxon>
        <taxon>Dikarya</taxon>
        <taxon>Ascomycota</taxon>
        <taxon>Pezizomycotina</taxon>
        <taxon>Sordariomycetes</taxon>
        <taxon>Hypocreomycetidae</taxon>
        <taxon>Glomerellales</taxon>
        <taxon>Glomerellaceae</taxon>
        <taxon>Colletotrichum</taxon>
        <taxon>Colletotrichum gloeosporioides species complex</taxon>
    </lineage>
</organism>
<name>A0AAD9YP64_COLKA</name>
<dbReference type="InterPro" id="IPR036259">
    <property type="entry name" value="MFS_trans_sf"/>
</dbReference>
<dbReference type="EMBL" id="VYYT01000062">
    <property type="protein sequence ID" value="KAK2772881.1"/>
    <property type="molecule type" value="Genomic_DNA"/>
</dbReference>
<dbReference type="PANTHER" id="PTHR43791">
    <property type="entry name" value="PERMEASE-RELATED"/>
    <property type="match status" value="1"/>
</dbReference>
<feature type="transmembrane region" description="Helical" evidence="6">
    <location>
        <begin position="12"/>
        <end position="32"/>
    </location>
</feature>
<evidence type="ECO:0000256" key="1">
    <source>
        <dbReference type="ARBA" id="ARBA00004141"/>
    </source>
</evidence>
<dbReference type="Proteomes" id="UP001281614">
    <property type="component" value="Unassembled WGS sequence"/>
</dbReference>
<gene>
    <name evidence="7" type="ORF">CKAH01_13785</name>
</gene>
<keyword evidence="8" id="KW-1185">Reference proteome</keyword>
<protein>
    <submittedName>
        <fullName evidence="7">Pantothenate transporter liz1</fullName>
    </submittedName>
</protein>
<dbReference type="GO" id="GO:0016020">
    <property type="term" value="C:membrane"/>
    <property type="evidence" value="ECO:0007669"/>
    <property type="project" value="UniProtKB-SubCell"/>
</dbReference>
<comment type="caution">
    <text evidence="7">The sequence shown here is derived from an EMBL/GenBank/DDBJ whole genome shotgun (WGS) entry which is preliminary data.</text>
</comment>
<feature type="transmembrane region" description="Helical" evidence="6">
    <location>
        <begin position="167"/>
        <end position="184"/>
    </location>
</feature>
<dbReference type="SUPFAM" id="SSF103473">
    <property type="entry name" value="MFS general substrate transporter"/>
    <property type="match status" value="1"/>
</dbReference>
<sequence>MTDMMLKDTKVWIMMLNHLVITIFASITNLFPKIMSTLGFSRKVTYAMLSIPYLTVFVIVLVTCWQADRLRERTWHIVVNVAVCVAGLIIMGATLAVPTRIVANILMISGVTSASNINLVWIGSSVPSPSPNRAASIASINMVGRLGNVIGGYLFPTSQANRYPMAVGAEGGAALLGIGGVLFYRRYLKRQNERLQAGDSGALEVAGIPDFKYLLQNAGSGAGIRCINIAVIVTDAVA</sequence>
<reference evidence="7" key="1">
    <citation type="submission" date="2023-02" db="EMBL/GenBank/DDBJ databases">
        <title>Colletotrichum kahawae CIFC_Que2 genome sequencing and assembly.</title>
        <authorList>
            <person name="Baroncelli R."/>
        </authorList>
    </citation>
    <scope>NUCLEOTIDE SEQUENCE</scope>
    <source>
        <strain evidence="7">CIFC_Que2</strain>
    </source>
</reference>
<accession>A0AAD9YP64</accession>
<keyword evidence="4 6" id="KW-1133">Transmembrane helix</keyword>
<keyword evidence="3 6" id="KW-0812">Transmembrane</keyword>
<evidence type="ECO:0000313" key="8">
    <source>
        <dbReference type="Proteomes" id="UP001281614"/>
    </source>
</evidence>
<dbReference type="Gene3D" id="1.20.1250.20">
    <property type="entry name" value="MFS general substrate transporter like domains"/>
    <property type="match status" value="1"/>
</dbReference>
<proteinExistence type="predicted"/>
<keyword evidence="2" id="KW-0813">Transport</keyword>
<evidence type="ECO:0000256" key="3">
    <source>
        <dbReference type="ARBA" id="ARBA00022692"/>
    </source>
</evidence>
<feature type="transmembrane region" description="Helical" evidence="6">
    <location>
        <begin position="44"/>
        <end position="65"/>
    </location>
</feature>
<evidence type="ECO:0000256" key="4">
    <source>
        <dbReference type="ARBA" id="ARBA00022989"/>
    </source>
</evidence>
<evidence type="ECO:0000256" key="5">
    <source>
        <dbReference type="ARBA" id="ARBA00023136"/>
    </source>
</evidence>
<feature type="transmembrane region" description="Helical" evidence="6">
    <location>
        <begin position="77"/>
        <end position="95"/>
    </location>
</feature>
<keyword evidence="5 6" id="KW-0472">Membrane</keyword>
<evidence type="ECO:0000313" key="7">
    <source>
        <dbReference type="EMBL" id="KAK2772881.1"/>
    </source>
</evidence>
<evidence type="ECO:0000256" key="2">
    <source>
        <dbReference type="ARBA" id="ARBA00022448"/>
    </source>
</evidence>